<proteinExistence type="predicted"/>
<dbReference type="AlphaFoldDB" id="A0A844YEL5"/>
<organism evidence="3 4">
    <name type="scientific">Qipengyuania oceanensis</name>
    <dbReference type="NCBI Taxonomy" id="1463597"/>
    <lineage>
        <taxon>Bacteria</taxon>
        <taxon>Pseudomonadati</taxon>
        <taxon>Pseudomonadota</taxon>
        <taxon>Alphaproteobacteria</taxon>
        <taxon>Sphingomonadales</taxon>
        <taxon>Erythrobacteraceae</taxon>
        <taxon>Qipengyuania</taxon>
    </lineage>
</organism>
<evidence type="ECO:0000256" key="1">
    <source>
        <dbReference type="SAM" id="MobiDB-lite"/>
    </source>
</evidence>
<keyword evidence="4" id="KW-1185">Reference proteome</keyword>
<keyword evidence="2" id="KW-0472">Membrane</keyword>
<evidence type="ECO:0000256" key="2">
    <source>
        <dbReference type="SAM" id="Phobius"/>
    </source>
</evidence>
<evidence type="ECO:0000313" key="4">
    <source>
        <dbReference type="Proteomes" id="UP000445582"/>
    </source>
</evidence>
<name>A0A844YEL5_9SPHN</name>
<feature type="region of interest" description="Disordered" evidence="1">
    <location>
        <begin position="54"/>
        <end position="106"/>
    </location>
</feature>
<dbReference type="Proteomes" id="UP000445582">
    <property type="component" value="Unassembled WGS sequence"/>
</dbReference>
<sequence length="106" mass="10924">MQRPAEIAPLAGTRDESMQRLRIGVGGLLGMVILIGLATLIYERANQIDATAVPQAAPTVEPSTGTPKNDPLADAGIVPDLPAEPTASAQQETAVMPEQGDAVPAQ</sequence>
<dbReference type="OrthoDB" id="7509339at2"/>
<feature type="transmembrane region" description="Helical" evidence="2">
    <location>
        <begin position="21"/>
        <end position="42"/>
    </location>
</feature>
<protein>
    <submittedName>
        <fullName evidence="3">Uncharacterized protein</fullName>
    </submittedName>
</protein>
<dbReference type="EMBL" id="WTYN01000001">
    <property type="protein sequence ID" value="MXO62387.1"/>
    <property type="molecule type" value="Genomic_DNA"/>
</dbReference>
<comment type="caution">
    <text evidence="3">The sequence shown here is derived from an EMBL/GenBank/DDBJ whole genome shotgun (WGS) entry which is preliminary data.</text>
</comment>
<accession>A0A844YEL5</accession>
<gene>
    <name evidence="3" type="ORF">GRI48_05105</name>
</gene>
<keyword evidence="2" id="KW-0812">Transmembrane</keyword>
<reference evidence="3 4" key="1">
    <citation type="submission" date="2019-12" db="EMBL/GenBank/DDBJ databases">
        <title>Genomic-based taxomic classification of the family Erythrobacteraceae.</title>
        <authorList>
            <person name="Xu L."/>
        </authorList>
    </citation>
    <scope>NUCLEOTIDE SEQUENCE [LARGE SCALE GENOMIC DNA]</scope>
    <source>
        <strain evidence="3 4">MCCC 1A09965</strain>
    </source>
</reference>
<keyword evidence="2" id="KW-1133">Transmembrane helix</keyword>
<evidence type="ECO:0000313" key="3">
    <source>
        <dbReference type="EMBL" id="MXO62387.1"/>
    </source>
</evidence>